<name>A0A182JF02_ANOAO</name>
<dbReference type="AlphaFoldDB" id="A0A182JF02"/>
<sequence length="870" mass="90848">MFANWSMIRRNSFLHVEDEAASSEEPSIDATAAAASVASLASAASFLLLTVPLLLVSTSDVDEAPSAAAGEAVAEVAAVSVLSFLVAEDTAAASPLPSTAVSTASEAVRFRDAKPILDSFTPGLWIRSSTNCTTSSLDMKFQMPSQANTIKSSSGPIVICWMSGRADIICSSGGRDLFYRGKKNNELSRDRFEVQRGKAGGNRYHFVAMIADGTREIKPAIHAPIHRHPASCLLYPFVLDRIFRLVIEAHLKCLAIATNDTTGVTCKGKKGSLKSRSIRKHPRPSVSSVRTCIGDVKILSVQQSHDCRAAALLSRFFAPFCVWLTHPYGSSSPSSVLDVSSTGSSACGNSSSESLSSSSSVSSSFMLTATAWDGPFFDSGLSPPVELLCTLAALVAGDAVFDPPELPPLSQLAEPTTPFSWPADEPAGAADDDEEEEDEHEDDTAPAEATAAFTSPFSLLASSCLLPSDDELSGAQFSFATRANEPDASALAVLTGTIPSVSLISLLCSSSSALLLLPAGAAAALVAGPGVASTDPEATGGAEEEDDDDEDDDDDGSCAVAAVSFTRSSELLTVESAASPAAFADGLLSSAAGSASPELTGTSGLPAPAPAEGPAEEPEAPSASSDPSGPAEPATPRRLLFKNGDTGFEQFPSLATMATRGLAGAAIFTSLRYFCSTSFSGIIASLHRSSTLSYSSSSSSSSASSSQFVLSDSCFSTSITFSSSSVASNPMNASFSACSKFFCPRIRQAKGGKQNGKRNFGTPTELEMERNARCGYFDVRFRLEVLPHDVIVQGDLLVQLARNVHSGRVGPIKTGHRIRMDVLPIVHVAEDDATVRIEQDPIDGGRAEHTASLEDRLPVVVVLLIAVHAP</sequence>
<organism evidence="2">
    <name type="scientific">Anopheles atroparvus</name>
    <name type="common">European mosquito</name>
    <dbReference type="NCBI Taxonomy" id="41427"/>
    <lineage>
        <taxon>Eukaryota</taxon>
        <taxon>Metazoa</taxon>
        <taxon>Ecdysozoa</taxon>
        <taxon>Arthropoda</taxon>
        <taxon>Hexapoda</taxon>
        <taxon>Insecta</taxon>
        <taxon>Pterygota</taxon>
        <taxon>Neoptera</taxon>
        <taxon>Endopterygota</taxon>
        <taxon>Diptera</taxon>
        <taxon>Nematocera</taxon>
        <taxon>Culicoidea</taxon>
        <taxon>Culicidae</taxon>
        <taxon>Anophelinae</taxon>
        <taxon>Anopheles</taxon>
    </lineage>
</organism>
<feature type="compositionally biased region" description="Acidic residues" evidence="1">
    <location>
        <begin position="542"/>
        <end position="556"/>
    </location>
</feature>
<dbReference type="VEuPathDB" id="VectorBase:AATE016849"/>
<feature type="region of interest" description="Disordered" evidence="1">
    <location>
        <begin position="594"/>
        <end position="639"/>
    </location>
</feature>
<reference evidence="2" key="1">
    <citation type="submission" date="2022-08" db="UniProtKB">
        <authorList>
            <consortium name="EnsemblMetazoa"/>
        </authorList>
    </citation>
    <scope>IDENTIFICATION</scope>
    <source>
        <strain evidence="2">EBRO</strain>
    </source>
</reference>
<evidence type="ECO:0000256" key="1">
    <source>
        <dbReference type="SAM" id="MobiDB-lite"/>
    </source>
</evidence>
<feature type="compositionally biased region" description="Low complexity" evidence="1">
    <location>
        <begin position="620"/>
        <end position="634"/>
    </location>
</feature>
<accession>A0A182JF02</accession>
<feature type="compositionally biased region" description="Low complexity" evidence="1">
    <location>
        <begin position="603"/>
        <end position="613"/>
    </location>
</feature>
<evidence type="ECO:0000313" key="2">
    <source>
        <dbReference type="EnsemblMetazoa" id="AATE016849-PA.1"/>
    </source>
</evidence>
<dbReference type="EnsemblMetazoa" id="AATE016849-RA">
    <property type="protein sequence ID" value="AATE016849-PA.1"/>
    <property type="gene ID" value="AATE016849"/>
</dbReference>
<protein>
    <submittedName>
        <fullName evidence="2">Uncharacterized protein</fullName>
    </submittedName>
</protein>
<feature type="region of interest" description="Disordered" evidence="1">
    <location>
        <begin position="406"/>
        <end position="446"/>
    </location>
</feature>
<proteinExistence type="predicted"/>
<feature type="compositionally biased region" description="Acidic residues" evidence="1">
    <location>
        <begin position="430"/>
        <end position="445"/>
    </location>
</feature>
<feature type="region of interest" description="Disordered" evidence="1">
    <location>
        <begin position="530"/>
        <end position="557"/>
    </location>
</feature>